<dbReference type="Gene3D" id="1.20.810.10">
    <property type="entry name" value="Cytochrome Bc1 Complex, Chain C"/>
    <property type="match status" value="1"/>
</dbReference>
<dbReference type="GO" id="GO:0045275">
    <property type="term" value="C:respiratory chain complex III"/>
    <property type="evidence" value="ECO:0007669"/>
    <property type="project" value="InterPro"/>
</dbReference>
<evidence type="ECO:0000256" key="6">
    <source>
        <dbReference type="ARBA" id="ARBA00022692"/>
    </source>
</evidence>
<evidence type="ECO:0000256" key="5">
    <source>
        <dbReference type="ARBA" id="ARBA00022660"/>
    </source>
</evidence>
<comment type="similarity">
    <text evidence="16">Belongs to the cytochrome b family.</text>
</comment>
<feature type="transmembrane region" description="Helical" evidence="16">
    <location>
        <begin position="107"/>
        <end position="126"/>
    </location>
</feature>
<keyword evidence="5 16" id="KW-0679">Respiratory chain</keyword>
<sequence length="399" mass="45330">MKLVKRHPLIALVNNYLIDSPAPSNLSYIWNFGSLLGTCLALQIITGVTLAMHYIGSVDLAFSSVEHMRDVNSGWLIRYLHSNGAAFFFIFVYIHMAKALYYGSFRAPRILLWSIGVVITILKYVLPWGQMSYWGATVITNLLSAIPWIGTDLVEFIWGGFSVSNATLTRFFSLHFLLPFVLAALAFMHLIALHQNASNNPMGVSSKMDRVPFYPYYVFKDIVGFFVFFLILSIFVFFFPNALGHPDNSIPANPMQTPISIVPEFYLLPFYAILRAIPNKLLGVVAMLASILILFLLPYLESSRVRSSAFRPFMRIFFWLFAVNFLLLMWIGANHPEPPFILLGQLCTAFYFAYFLILVPLIGLIENTLSDLGTINPSKNTPQVCFFIFSLFNSFYWLC</sequence>
<feature type="transmembrane region" description="Helical" evidence="16">
    <location>
        <begin position="28"/>
        <end position="55"/>
    </location>
</feature>
<evidence type="ECO:0000256" key="3">
    <source>
        <dbReference type="ARBA" id="ARBA00022448"/>
    </source>
</evidence>
<proteinExistence type="inferred from homology"/>
<comment type="subcellular location">
    <subcellularLocation>
        <location evidence="1">Mitochondrion inner membrane</location>
        <topology evidence="1">Multi-pass membrane protein</topology>
    </subcellularLocation>
</comment>
<comment type="function">
    <text evidence="16">Component of the ubiquinol-cytochrome c reductase complex (complex III or cytochrome b-c1 complex) that is part of the mitochondrial respiratory chain. The b-c1 complex mediates electron transfer from ubiquinol to cytochrome c. Contributes to the generation of a proton gradient across the mitochondrial membrane that is then used for ATP synthesis.</text>
</comment>
<feature type="transmembrane region" description="Helical" evidence="16">
    <location>
        <begin position="312"/>
        <end position="333"/>
    </location>
</feature>
<keyword evidence="7 15" id="KW-0479">Metal-binding</keyword>
<feature type="transmembrane region" description="Helical" evidence="16">
    <location>
        <begin position="214"/>
        <end position="238"/>
    </location>
</feature>
<dbReference type="GO" id="GO:0006122">
    <property type="term" value="P:mitochondrial electron transport, ubiquinol to cytochrome c"/>
    <property type="evidence" value="ECO:0007669"/>
    <property type="project" value="TreeGrafter"/>
</dbReference>
<keyword evidence="8" id="KW-0999">Mitochondrion inner membrane</keyword>
<dbReference type="InterPro" id="IPR036150">
    <property type="entry name" value="Cyt_b/b6_C_sf"/>
</dbReference>
<dbReference type="GO" id="GO:0005743">
    <property type="term" value="C:mitochondrial inner membrane"/>
    <property type="evidence" value="ECO:0007669"/>
    <property type="project" value="UniProtKB-SubCell"/>
</dbReference>
<dbReference type="SUPFAM" id="SSF81342">
    <property type="entry name" value="Transmembrane di-heme cytochromes"/>
    <property type="match status" value="1"/>
</dbReference>
<feature type="binding site" description="axial binding residue" evidence="15">
    <location>
        <position position="81"/>
    </location>
    <ligand>
        <name>heme b</name>
        <dbReference type="ChEBI" id="CHEBI:60344"/>
        <label>b562</label>
    </ligand>
    <ligandPart>
        <name>Fe</name>
        <dbReference type="ChEBI" id="CHEBI:18248"/>
    </ligandPart>
</feature>
<evidence type="ECO:0000256" key="4">
    <source>
        <dbReference type="ARBA" id="ARBA00022617"/>
    </source>
</evidence>
<feature type="binding site" evidence="14">
    <location>
        <position position="194"/>
    </location>
    <ligand>
        <name>a ubiquinone</name>
        <dbReference type="ChEBI" id="CHEBI:16389"/>
    </ligand>
</feature>
<evidence type="ECO:0000256" key="8">
    <source>
        <dbReference type="ARBA" id="ARBA00022792"/>
    </source>
</evidence>
<evidence type="ECO:0000256" key="11">
    <source>
        <dbReference type="ARBA" id="ARBA00023004"/>
    </source>
</evidence>
<dbReference type="EMBL" id="KF591216">
    <property type="protein sequence ID" value="AHM25004.1"/>
    <property type="molecule type" value="Genomic_DNA"/>
</dbReference>
<dbReference type="PIRSF" id="PIRSF038885">
    <property type="entry name" value="COB"/>
    <property type="match status" value="1"/>
</dbReference>
<keyword evidence="11 15" id="KW-0408">Iron</keyword>
<feature type="binding site" description="axial binding residue" evidence="15">
    <location>
        <position position="175"/>
    </location>
    <ligand>
        <name>heme b</name>
        <dbReference type="ChEBI" id="CHEBI:60344"/>
        <label>b562</label>
    </ligand>
    <ligandPart>
        <name>Fe</name>
        <dbReference type="ChEBI" id="CHEBI:18248"/>
    </ligandPart>
</feature>
<keyword evidence="3 16" id="KW-0813">Transport</keyword>
<dbReference type="PROSITE" id="PS51002">
    <property type="entry name" value="CYTB_NTER"/>
    <property type="match status" value="1"/>
</dbReference>
<feature type="transmembrane region" description="Helical" evidence="16">
    <location>
        <begin position="340"/>
        <end position="361"/>
    </location>
</feature>
<evidence type="ECO:0000256" key="9">
    <source>
        <dbReference type="ARBA" id="ARBA00022982"/>
    </source>
</evidence>
<dbReference type="PANTHER" id="PTHR19271:SF16">
    <property type="entry name" value="CYTOCHROME B"/>
    <property type="match status" value="1"/>
</dbReference>
<dbReference type="InterPro" id="IPR016174">
    <property type="entry name" value="Di-haem_cyt_TM"/>
</dbReference>
<dbReference type="CDD" id="cd00284">
    <property type="entry name" value="Cytochrome_b_N"/>
    <property type="match status" value="1"/>
</dbReference>
<feature type="transmembrane region" description="Helical" evidence="16">
    <location>
        <begin position="171"/>
        <end position="193"/>
    </location>
</feature>
<dbReference type="GO" id="GO:0046872">
    <property type="term" value="F:metal ion binding"/>
    <property type="evidence" value="ECO:0007669"/>
    <property type="project" value="UniProtKB-UniRule"/>
</dbReference>
<dbReference type="PROSITE" id="PS51003">
    <property type="entry name" value="CYTB_CTER"/>
    <property type="match status" value="1"/>
</dbReference>
<dbReference type="InterPro" id="IPR048260">
    <property type="entry name" value="Cytochrome_b_C_euk/bac"/>
</dbReference>
<feature type="transmembrane region" description="Helical" evidence="16">
    <location>
        <begin position="258"/>
        <end position="274"/>
    </location>
</feature>
<organism evidence="19">
    <name type="scientific">Rhizophagus sp. DAOM 213198</name>
    <dbReference type="NCBI Taxonomy" id="1417302"/>
    <lineage>
        <taxon>Eukaryota</taxon>
        <taxon>Fungi</taxon>
        <taxon>Fungi incertae sedis</taxon>
        <taxon>Mucoromycota</taxon>
        <taxon>Glomeromycotina</taxon>
        <taxon>Glomeromycetes</taxon>
        <taxon>Glomerales</taxon>
        <taxon>Glomeraceae</taxon>
        <taxon>Rhizophagus</taxon>
    </lineage>
</organism>
<evidence type="ECO:0000256" key="2">
    <source>
        <dbReference type="ARBA" id="ARBA00013531"/>
    </source>
</evidence>
<dbReference type="CDD" id="cd00290">
    <property type="entry name" value="cytochrome_b_C"/>
    <property type="match status" value="1"/>
</dbReference>
<comment type="cofactor">
    <cofactor evidence="15">
        <name>heme</name>
        <dbReference type="ChEBI" id="CHEBI:30413"/>
    </cofactor>
    <text evidence="15">Binds 2 heme groups non-covalently.</text>
</comment>
<dbReference type="AlphaFoldDB" id="A0A0A7BUZ3"/>
<dbReference type="InterPro" id="IPR030689">
    <property type="entry name" value="Cytochrome_b"/>
</dbReference>
<accession>A0A0A7BUZ3</accession>
<keyword evidence="10 16" id="KW-1133">Transmembrane helix</keyword>
<feature type="transmembrane region" description="Helical" evidence="16">
    <location>
        <begin position="76"/>
        <end position="95"/>
    </location>
</feature>
<keyword evidence="13 16" id="KW-0472">Membrane</keyword>
<evidence type="ECO:0000256" key="16">
    <source>
        <dbReference type="RuleBase" id="RU362117"/>
    </source>
</evidence>
<keyword evidence="4 15" id="KW-0349">Heme</keyword>
<evidence type="ECO:0000256" key="13">
    <source>
        <dbReference type="ARBA" id="ARBA00023136"/>
    </source>
</evidence>
<protein>
    <recommendedName>
        <fullName evidence="2 16">Cytochrome b</fullName>
    </recommendedName>
</protein>
<dbReference type="InterPro" id="IPR005798">
    <property type="entry name" value="Cyt_b/b6_C"/>
</dbReference>
<dbReference type="PANTHER" id="PTHR19271">
    <property type="entry name" value="CYTOCHROME B"/>
    <property type="match status" value="1"/>
</dbReference>
<comment type="cofactor">
    <cofactor evidence="16">
        <name>heme b</name>
        <dbReference type="ChEBI" id="CHEBI:60344"/>
    </cofactor>
    <text evidence="16">Binds 2 heme groups non-covalently.</text>
</comment>
<dbReference type="SUPFAM" id="SSF81648">
    <property type="entry name" value="a domain/subunit of cytochrome bc1 complex (Ubiquinol-cytochrome c reductase)"/>
    <property type="match status" value="1"/>
</dbReference>
<feature type="transmembrane region" description="Helical" evidence="16">
    <location>
        <begin position="281"/>
        <end position="300"/>
    </location>
</feature>
<dbReference type="InterPro" id="IPR027387">
    <property type="entry name" value="Cytb/b6-like_sf"/>
</dbReference>
<evidence type="ECO:0000256" key="12">
    <source>
        <dbReference type="ARBA" id="ARBA00023128"/>
    </source>
</evidence>
<dbReference type="GO" id="GO:0016491">
    <property type="term" value="F:oxidoreductase activity"/>
    <property type="evidence" value="ECO:0007669"/>
    <property type="project" value="UniProtKB-UniRule"/>
</dbReference>
<feature type="binding site" description="axial binding residue" evidence="15">
    <location>
        <position position="95"/>
    </location>
    <ligand>
        <name>heme b</name>
        <dbReference type="ChEBI" id="CHEBI:60344"/>
        <label>b566</label>
    </ligand>
    <ligandPart>
        <name>Fe</name>
        <dbReference type="ChEBI" id="CHEBI:18248"/>
    </ligandPart>
</feature>
<feature type="binding site" description="axial binding residue" evidence="15">
    <location>
        <position position="189"/>
    </location>
    <ligand>
        <name>heme b</name>
        <dbReference type="ChEBI" id="CHEBI:60344"/>
        <label>b566</label>
    </ligand>
    <ligandPart>
        <name>Fe</name>
        <dbReference type="ChEBI" id="CHEBI:18248"/>
    </ligandPart>
</feature>
<geneLocation type="mitochondrion" evidence="19"/>
<gene>
    <name evidence="19" type="primary">cob</name>
</gene>
<evidence type="ECO:0000256" key="1">
    <source>
        <dbReference type="ARBA" id="ARBA00004448"/>
    </source>
</evidence>
<feature type="domain" description="Cytochrome b/b6 N-terminal region profile" evidence="17">
    <location>
        <begin position="1"/>
        <end position="202"/>
    </location>
</feature>
<reference evidence="19" key="1">
    <citation type="journal article" date="2014" name="Genome Biol. Evol.">
        <title>The mitochondrial genome of the glomeromycete Rhizophagus sp. DAOM 213198 reveals an unusual organization consisting of two circular chromosomes.</title>
        <authorList>
            <person name="Nadimi M."/>
            <person name="Stefani F.O."/>
            <person name="Hijri M."/>
        </authorList>
    </citation>
    <scope>NUCLEOTIDE SEQUENCE</scope>
    <source>
        <strain evidence="19">DAOM213198</strain>
    </source>
</reference>
<keyword evidence="6 16" id="KW-0812">Transmembrane</keyword>
<evidence type="ECO:0000256" key="7">
    <source>
        <dbReference type="ARBA" id="ARBA00022723"/>
    </source>
</evidence>
<dbReference type="InterPro" id="IPR005797">
    <property type="entry name" value="Cyt_b/b6_N"/>
</dbReference>
<evidence type="ECO:0000256" key="10">
    <source>
        <dbReference type="ARBA" id="ARBA00022989"/>
    </source>
</evidence>
<dbReference type="Pfam" id="PF00033">
    <property type="entry name" value="Cytochrome_B"/>
    <property type="match status" value="1"/>
</dbReference>
<evidence type="ECO:0000259" key="18">
    <source>
        <dbReference type="PROSITE" id="PS51003"/>
    </source>
</evidence>
<evidence type="ECO:0000256" key="14">
    <source>
        <dbReference type="PIRSR" id="PIRSR038885-1"/>
    </source>
</evidence>
<dbReference type="InterPro" id="IPR048259">
    <property type="entry name" value="Cytochrome_b_N_euk/bac"/>
</dbReference>
<dbReference type="GO" id="GO:0008121">
    <property type="term" value="F:quinol-cytochrome-c reductase activity"/>
    <property type="evidence" value="ECO:0007669"/>
    <property type="project" value="InterPro"/>
</dbReference>
<evidence type="ECO:0000313" key="19">
    <source>
        <dbReference type="EMBL" id="AHM25004.1"/>
    </source>
</evidence>
<evidence type="ECO:0000259" key="17">
    <source>
        <dbReference type="PROSITE" id="PS51002"/>
    </source>
</evidence>
<name>A0A0A7BUZ3_9GLOM</name>
<feature type="domain" description="Cytochrome b/b6 C-terminal region profile" evidence="18">
    <location>
        <begin position="203"/>
        <end position="373"/>
    </location>
</feature>
<keyword evidence="9 16" id="KW-0249">Electron transport</keyword>
<keyword evidence="12 16" id="KW-0496">Mitochondrion</keyword>
<dbReference type="Pfam" id="PF00032">
    <property type="entry name" value="Cytochrom_B_C"/>
    <property type="match status" value="1"/>
</dbReference>
<evidence type="ECO:0000256" key="15">
    <source>
        <dbReference type="PIRSR" id="PIRSR038885-2"/>
    </source>
</evidence>